<gene>
    <name evidence="2" type="ORF">HGO97_000275</name>
</gene>
<evidence type="ECO:0008006" key="4">
    <source>
        <dbReference type="Google" id="ProtNLM"/>
    </source>
</evidence>
<proteinExistence type="predicted"/>
<dbReference type="EMBL" id="JABACJ020000001">
    <property type="protein sequence ID" value="MBU3874254.1"/>
    <property type="molecule type" value="Genomic_DNA"/>
</dbReference>
<feature type="region of interest" description="Disordered" evidence="1">
    <location>
        <begin position="139"/>
        <end position="172"/>
    </location>
</feature>
<comment type="caution">
    <text evidence="2">The sequence shown here is derived from an EMBL/GenBank/DDBJ whole genome shotgun (WGS) entry which is preliminary data.</text>
</comment>
<name>A0ABS6CY70_9FIRM</name>
<dbReference type="RefSeq" id="WP_216238287.1">
    <property type="nucleotide sequence ID" value="NZ_JABACJ020000001.1"/>
</dbReference>
<organism evidence="2 3">
    <name type="scientific">Faecalicatena faecalis</name>
    <dbReference type="NCBI Taxonomy" id="2726362"/>
    <lineage>
        <taxon>Bacteria</taxon>
        <taxon>Bacillati</taxon>
        <taxon>Bacillota</taxon>
        <taxon>Clostridia</taxon>
        <taxon>Lachnospirales</taxon>
        <taxon>Lachnospiraceae</taxon>
        <taxon>Faecalicatena</taxon>
    </lineage>
</organism>
<dbReference type="Proteomes" id="UP000723714">
    <property type="component" value="Unassembled WGS sequence"/>
</dbReference>
<evidence type="ECO:0000256" key="1">
    <source>
        <dbReference type="SAM" id="MobiDB-lite"/>
    </source>
</evidence>
<reference evidence="2 3" key="1">
    <citation type="submission" date="2021-06" db="EMBL/GenBank/DDBJ databases">
        <title>Faecalicatena sp. nov. isolated from porcine feces.</title>
        <authorList>
            <person name="Oh B.S."/>
            <person name="Lee J.H."/>
        </authorList>
    </citation>
    <scope>NUCLEOTIDE SEQUENCE [LARGE SCALE GENOMIC DNA]</scope>
    <source>
        <strain evidence="2 3">AGMB00832</strain>
    </source>
</reference>
<feature type="compositionally biased region" description="Basic and acidic residues" evidence="1">
    <location>
        <begin position="139"/>
        <end position="158"/>
    </location>
</feature>
<accession>A0ABS6CY70</accession>
<protein>
    <recommendedName>
        <fullName evidence="4">CheW-like domain-containing protein</fullName>
    </recommendedName>
</protein>
<evidence type="ECO:0000313" key="2">
    <source>
        <dbReference type="EMBL" id="MBU3874254.1"/>
    </source>
</evidence>
<keyword evidence="3" id="KW-1185">Reference proteome</keyword>
<evidence type="ECO:0000313" key="3">
    <source>
        <dbReference type="Proteomes" id="UP000723714"/>
    </source>
</evidence>
<sequence length="322" mass="36781">MDSLDRSYLAFRSDRILYLLPLNEVERIVDGRLETEGIFVDFSELTGREKRDRKMRYQYGVLFHSGSDDVKAAECPGILVEEIEGILENGKLEEFTLKSPVRNCQNNFIKAAARIRTEEFESVGYILDIRQLSNRFLEQREKEEKSSQDEERSIKEAEIGTEPNGTVDQERTGHSHKIRIHNEANGPCSMDLPEESVYDSKGTLLQTIILEREDQVLYAEKTMVTAVVMRPEIWKVPGESSRGLGISFYEGDLVIYYDQFEEEKGIEQSQERMEFACGIIFRTEEGNLAGLAGDSTGEKEFSQEDMDDIVSVGSGIWVRRSD</sequence>